<evidence type="ECO:0000313" key="1">
    <source>
        <dbReference type="EMBL" id="JAH22812.1"/>
    </source>
</evidence>
<accession>A0A0E9R248</accession>
<protein>
    <submittedName>
        <fullName evidence="1">Uncharacterized protein</fullName>
    </submittedName>
</protein>
<reference evidence="1" key="2">
    <citation type="journal article" date="2015" name="Fish Shellfish Immunol.">
        <title>Early steps in the European eel (Anguilla anguilla)-Vibrio vulnificus interaction in the gills: Role of the RtxA13 toxin.</title>
        <authorList>
            <person name="Callol A."/>
            <person name="Pajuelo D."/>
            <person name="Ebbesson L."/>
            <person name="Teles M."/>
            <person name="MacKenzie S."/>
            <person name="Amaro C."/>
        </authorList>
    </citation>
    <scope>NUCLEOTIDE SEQUENCE</scope>
</reference>
<proteinExistence type="predicted"/>
<dbReference type="AlphaFoldDB" id="A0A0E9R248"/>
<sequence>MSRIGCLENILLTRLVRNKDLRSYQYEISTTS</sequence>
<organism evidence="1">
    <name type="scientific">Anguilla anguilla</name>
    <name type="common">European freshwater eel</name>
    <name type="synonym">Muraena anguilla</name>
    <dbReference type="NCBI Taxonomy" id="7936"/>
    <lineage>
        <taxon>Eukaryota</taxon>
        <taxon>Metazoa</taxon>
        <taxon>Chordata</taxon>
        <taxon>Craniata</taxon>
        <taxon>Vertebrata</taxon>
        <taxon>Euteleostomi</taxon>
        <taxon>Actinopterygii</taxon>
        <taxon>Neopterygii</taxon>
        <taxon>Teleostei</taxon>
        <taxon>Anguilliformes</taxon>
        <taxon>Anguillidae</taxon>
        <taxon>Anguilla</taxon>
    </lineage>
</organism>
<dbReference type="EMBL" id="GBXM01085765">
    <property type="protein sequence ID" value="JAH22812.1"/>
    <property type="molecule type" value="Transcribed_RNA"/>
</dbReference>
<name>A0A0E9R248_ANGAN</name>
<reference evidence="1" key="1">
    <citation type="submission" date="2014-11" db="EMBL/GenBank/DDBJ databases">
        <authorList>
            <person name="Amaro Gonzalez C."/>
        </authorList>
    </citation>
    <scope>NUCLEOTIDE SEQUENCE</scope>
</reference>